<dbReference type="Proteomes" id="UP000006038">
    <property type="component" value="Chromosome 10"/>
</dbReference>
<evidence type="ECO:0000313" key="2">
    <source>
        <dbReference type="Proteomes" id="UP000006038"/>
    </source>
</evidence>
<reference evidence="1" key="2">
    <citation type="submission" date="2013-04" db="UniProtKB">
        <authorList>
            <consortium name="EnsemblPlants"/>
        </authorList>
    </citation>
    <scope>IDENTIFICATION</scope>
</reference>
<proteinExistence type="predicted"/>
<sequence>MRKSQCHYQSIHRNKKDQERQKKKYISSWAQSHSQLQTLQVSPAFQLRSKVAFGELNAVNRLVARLAVHQKLLEWANCAGKWGALECSNGDPFLVRVYYRSVFNTSVLAIGDDLMRSKNLLLHIYTNS</sequence>
<dbReference type="HOGENOM" id="CLU_1962977_0_0_1"/>
<dbReference type="EnsemblPlants" id="OB10G25450.1">
    <property type="protein sequence ID" value="OB10G25450.1"/>
    <property type="gene ID" value="OB10G25450"/>
</dbReference>
<reference evidence="1" key="1">
    <citation type="journal article" date="2013" name="Nat. Commun.">
        <title>Whole-genome sequencing of Oryza brachyantha reveals mechanisms underlying Oryza genome evolution.</title>
        <authorList>
            <person name="Chen J."/>
            <person name="Huang Q."/>
            <person name="Gao D."/>
            <person name="Wang J."/>
            <person name="Lang Y."/>
            <person name="Liu T."/>
            <person name="Li B."/>
            <person name="Bai Z."/>
            <person name="Luis Goicoechea J."/>
            <person name="Liang C."/>
            <person name="Chen C."/>
            <person name="Zhang W."/>
            <person name="Sun S."/>
            <person name="Liao Y."/>
            <person name="Zhang X."/>
            <person name="Yang L."/>
            <person name="Song C."/>
            <person name="Wang M."/>
            <person name="Shi J."/>
            <person name="Liu G."/>
            <person name="Liu J."/>
            <person name="Zhou H."/>
            <person name="Zhou W."/>
            <person name="Yu Q."/>
            <person name="An N."/>
            <person name="Chen Y."/>
            <person name="Cai Q."/>
            <person name="Wang B."/>
            <person name="Liu B."/>
            <person name="Min J."/>
            <person name="Huang Y."/>
            <person name="Wu H."/>
            <person name="Li Z."/>
            <person name="Zhang Y."/>
            <person name="Yin Y."/>
            <person name="Song W."/>
            <person name="Jiang J."/>
            <person name="Jackson S.A."/>
            <person name="Wing R.A."/>
            <person name="Wang J."/>
            <person name="Chen M."/>
        </authorList>
    </citation>
    <scope>NUCLEOTIDE SEQUENCE [LARGE SCALE GENOMIC DNA]</scope>
    <source>
        <strain evidence="1">cv. IRGC 101232</strain>
    </source>
</reference>
<organism evidence="1">
    <name type="scientific">Oryza brachyantha</name>
    <name type="common">malo sina</name>
    <dbReference type="NCBI Taxonomy" id="4533"/>
    <lineage>
        <taxon>Eukaryota</taxon>
        <taxon>Viridiplantae</taxon>
        <taxon>Streptophyta</taxon>
        <taxon>Embryophyta</taxon>
        <taxon>Tracheophyta</taxon>
        <taxon>Spermatophyta</taxon>
        <taxon>Magnoliopsida</taxon>
        <taxon>Liliopsida</taxon>
        <taxon>Poales</taxon>
        <taxon>Poaceae</taxon>
        <taxon>BOP clade</taxon>
        <taxon>Oryzoideae</taxon>
        <taxon>Oryzeae</taxon>
        <taxon>Oryzinae</taxon>
        <taxon>Oryza</taxon>
    </lineage>
</organism>
<evidence type="ECO:0000313" key="1">
    <source>
        <dbReference type="EnsemblPlants" id="OB10G25450.1"/>
    </source>
</evidence>
<protein>
    <submittedName>
        <fullName evidence="1">Uncharacterized protein</fullName>
    </submittedName>
</protein>
<dbReference type="Gramene" id="OB10G25450.1">
    <property type="protein sequence ID" value="OB10G25450.1"/>
    <property type="gene ID" value="OB10G25450"/>
</dbReference>
<name>J3N4U7_ORYBR</name>
<keyword evidence="2" id="KW-1185">Reference proteome</keyword>
<accession>J3N4U7</accession>
<dbReference type="AlphaFoldDB" id="J3N4U7"/>